<organism evidence="2 3">
    <name type="scientific">Paenibacillus segetis</name>
    <dbReference type="NCBI Taxonomy" id="1325360"/>
    <lineage>
        <taxon>Bacteria</taxon>
        <taxon>Bacillati</taxon>
        <taxon>Bacillota</taxon>
        <taxon>Bacilli</taxon>
        <taxon>Bacillales</taxon>
        <taxon>Paenibacillaceae</taxon>
        <taxon>Paenibacillus</taxon>
    </lineage>
</organism>
<evidence type="ECO:0000259" key="1">
    <source>
        <dbReference type="Pfam" id="PF16363"/>
    </source>
</evidence>
<keyword evidence="3" id="KW-1185">Reference proteome</keyword>
<dbReference type="Gene3D" id="3.40.50.720">
    <property type="entry name" value="NAD(P)-binding Rossmann-like Domain"/>
    <property type="match status" value="1"/>
</dbReference>
<gene>
    <name evidence="2" type="ORF">GCM10008013_37940</name>
</gene>
<name>A0ABQ1YQU4_9BACL</name>
<sequence length="315" mass="35096">MNILLTGGAGFIGRWVAKRLLDEGHQLWILDDLSNGREANIEEFKTHPDLQQFIKGTILDEALMTSLFDEHKFEICYHLGASINVQDSIDDPKTTFDNDTVGTFIVLEQCRKHNTKVVFMSTCMVYDRCNDEGGITELHPTKPASPYAGAKVAAENMVLSYYYAYNLPTVVIRPFNTYGPFQKTGGEGGVVAIFIKNHLSGKDLNIYGEGTQTRDLLYVEDCARFVVSAGFSDTVNGEIVNAGLGRDISINELALQITGDSLRIKHVEHIHPQSEIQKLLCNSTKAKRLLHWEPEVTLEEGIARTTEWIKSGGLD</sequence>
<dbReference type="PANTHER" id="PTHR43000">
    <property type="entry name" value="DTDP-D-GLUCOSE 4,6-DEHYDRATASE-RELATED"/>
    <property type="match status" value="1"/>
</dbReference>
<dbReference type="EMBL" id="BMFT01000002">
    <property type="protein sequence ID" value="GGH33107.1"/>
    <property type="molecule type" value="Genomic_DNA"/>
</dbReference>
<feature type="domain" description="NAD(P)-binding" evidence="1">
    <location>
        <begin position="4"/>
        <end position="304"/>
    </location>
</feature>
<accession>A0ABQ1YQU4</accession>
<dbReference type="InterPro" id="IPR016040">
    <property type="entry name" value="NAD(P)-bd_dom"/>
</dbReference>
<dbReference type="Gene3D" id="3.90.25.10">
    <property type="entry name" value="UDP-galactose 4-epimerase, domain 1"/>
    <property type="match status" value="1"/>
</dbReference>
<reference evidence="3" key="1">
    <citation type="journal article" date="2019" name="Int. J. Syst. Evol. Microbiol.">
        <title>The Global Catalogue of Microorganisms (GCM) 10K type strain sequencing project: providing services to taxonomists for standard genome sequencing and annotation.</title>
        <authorList>
            <consortium name="The Broad Institute Genomics Platform"/>
            <consortium name="The Broad Institute Genome Sequencing Center for Infectious Disease"/>
            <person name="Wu L."/>
            <person name="Ma J."/>
        </authorList>
    </citation>
    <scope>NUCLEOTIDE SEQUENCE [LARGE SCALE GENOMIC DNA]</scope>
    <source>
        <strain evidence="3">CGMCC 1.12769</strain>
    </source>
</reference>
<dbReference type="Proteomes" id="UP000659344">
    <property type="component" value="Unassembled WGS sequence"/>
</dbReference>
<dbReference type="RefSeq" id="WP_188541406.1">
    <property type="nucleotide sequence ID" value="NZ_BMFT01000002.1"/>
</dbReference>
<dbReference type="SUPFAM" id="SSF51735">
    <property type="entry name" value="NAD(P)-binding Rossmann-fold domains"/>
    <property type="match status" value="1"/>
</dbReference>
<protein>
    <submittedName>
        <fullName evidence="2">dTDP-glucose 4,6-dehydratase</fullName>
    </submittedName>
</protein>
<dbReference type="Pfam" id="PF16363">
    <property type="entry name" value="GDP_Man_Dehyd"/>
    <property type="match status" value="1"/>
</dbReference>
<evidence type="ECO:0000313" key="3">
    <source>
        <dbReference type="Proteomes" id="UP000659344"/>
    </source>
</evidence>
<dbReference type="InterPro" id="IPR036291">
    <property type="entry name" value="NAD(P)-bd_dom_sf"/>
</dbReference>
<comment type="caution">
    <text evidence="2">The sequence shown here is derived from an EMBL/GenBank/DDBJ whole genome shotgun (WGS) entry which is preliminary data.</text>
</comment>
<evidence type="ECO:0000313" key="2">
    <source>
        <dbReference type="EMBL" id="GGH33107.1"/>
    </source>
</evidence>
<proteinExistence type="predicted"/>